<evidence type="ECO:0000313" key="2">
    <source>
        <dbReference type="EMBL" id="TDG37786.1"/>
    </source>
</evidence>
<name>A0A4R5MQ64_9SPHI</name>
<dbReference type="Proteomes" id="UP000295668">
    <property type="component" value="Unassembled WGS sequence"/>
</dbReference>
<feature type="domain" description="DUF5615" evidence="1">
    <location>
        <begin position="4"/>
        <end position="106"/>
    </location>
</feature>
<dbReference type="OrthoDB" id="27473at2"/>
<gene>
    <name evidence="2" type="ORF">EZJ43_01450</name>
</gene>
<dbReference type="InterPro" id="IPR041049">
    <property type="entry name" value="DUF5615"/>
</dbReference>
<dbReference type="AlphaFoldDB" id="A0A4R5MQ64"/>
<dbReference type="RefSeq" id="WP_133260874.1">
    <property type="nucleotide sequence ID" value="NZ_SJCY01000001.1"/>
</dbReference>
<dbReference type="Pfam" id="PF18480">
    <property type="entry name" value="DUF5615"/>
    <property type="match status" value="1"/>
</dbReference>
<proteinExistence type="predicted"/>
<reference evidence="2 3" key="1">
    <citation type="submission" date="2019-02" db="EMBL/GenBank/DDBJ databases">
        <title>Pedobacter sp. nov., a novel speices isolated from soil of pinguins habitat in Antarcitica.</title>
        <authorList>
            <person name="He R.-H."/>
        </authorList>
    </citation>
    <scope>NUCLEOTIDE SEQUENCE [LARGE SCALE GENOMIC DNA]</scope>
    <source>
        <strain evidence="2 3">E01020</strain>
    </source>
</reference>
<comment type="caution">
    <text evidence="2">The sequence shown here is derived from an EMBL/GenBank/DDBJ whole genome shotgun (WGS) entry which is preliminary data.</text>
</comment>
<keyword evidence="3" id="KW-1185">Reference proteome</keyword>
<evidence type="ECO:0000259" key="1">
    <source>
        <dbReference type="Pfam" id="PF18480"/>
    </source>
</evidence>
<protein>
    <recommendedName>
        <fullName evidence="1">DUF5615 domain-containing protein</fullName>
    </recommendedName>
</protein>
<organism evidence="2 3">
    <name type="scientific">Pedobacter changchengzhani</name>
    <dbReference type="NCBI Taxonomy" id="2529274"/>
    <lineage>
        <taxon>Bacteria</taxon>
        <taxon>Pseudomonadati</taxon>
        <taxon>Bacteroidota</taxon>
        <taxon>Sphingobacteriia</taxon>
        <taxon>Sphingobacteriales</taxon>
        <taxon>Sphingobacteriaceae</taxon>
        <taxon>Pedobacter</taxon>
    </lineage>
</organism>
<accession>A0A4R5MQ64</accession>
<evidence type="ECO:0000313" key="3">
    <source>
        <dbReference type="Proteomes" id="UP000295668"/>
    </source>
</evidence>
<dbReference type="EMBL" id="SJCY01000001">
    <property type="protein sequence ID" value="TDG37786.1"/>
    <property type="molecule type" value="Genomic_DNA"/>
</dbReference>
<sequence length="114" mass="13629">MGFKFLIDVNLPRFFSLWDSADFIHQFDLGDEWNDSEIWNYAKAHNLTIITKDSDFSSRILLHNPPPKVIHIKLGNLKMNQFFEVIHRLWPEIIEINNEYKLINVFKDRIEGVR</sequence>